<dbReference type="Gene3D" id="1.10.10.60">
    <property type="entry name" value="Homeodomain-like"/>
    <property type="match status" value="1"/>
</dbReference>
<dbReference type="PROSITE" id="PS51294">
    <property type="entry name" value="HTH_MYB"/>
    <property type="match status" value="1"/>
</dbReference>
<dbReference type="InterPro" id="IPR017930">
    <property type="entry name" value="Myb_dom"/>
</dbReference>
<dbReference type="CDD" id="cd00167">
    <property type="entry name" value="SANT"/>
    <property type="match status" value="1"/>
</dbReference>
<dbReference type="SMART" id="SM00717">
    <property type="entry name" value="SANT"/>
    <property type="match status" value="2"/>
</dbReference>
<dbReference type="EMBL" id="PKPP01025210">
    <property type="protein sequence ID" value="PWA33309.1"/>
    <property type="molecule type" value="Genomic_DNA"/>
</dbReference>
<dbReference type="PANTHER" id="PTHR45614">
    <property type="entry name" value="MYB PROTEIN-RELATED"/>
    <property type="match status" value="1"/>
</dbReference>
<dbReference type="GO" id="GO:0000978">
    <property type="term" value="F:RNA polymerase II cis-regulatory region sequence-specific DNA binding"/>
    <property type="evidence" value="ECO:0007669"/>
    <property type="project" value="TreeGrafter"/>
</dbReference>
<evidence type="ECO:0000313" key="8">
    <source>
        <dbReference type="Proteomes" id="UP000245207"/>
    </source>
</evidence>
<sequence>MDQIQLPWSPEEDEMLLNLIEKHSPEEDRSGKSCWSRWFSFQRSFTPEEDEMLLKLVDKHGRNWSLISKSIPGRSAKSCELRWETLWKQPKNREYIENHWNSTLKRKSISMTNEEARVCTCIPLVGHRSAPSREQESSYIHDENSSHEVEDVVRSQPPSIDDIARDNMSSGSMHSDSRDGAAPSWSDLFKRDSSPTMTESIYC</sequence>
<evidence type="ECO:0000256" key="2">
    <source>
        <dbReference type="ARBA" id="ARBA00023242"/>
    </source>
</evidence>
<feature type="compositionally biased region" description="Polar residues" evidence="3">
    <location>
        <begin position="194"/>
        <end position="203"/>
    </location>
</feature>
<gene>
    <name evidence="7" type="ORF">CTI12_AA624850</name>
</gene>
<dbReference type="SUPFAM" id="SSF46689">
    <property type="entry name" value="Homeodomain-like"/>
    <property type="match status" value="1"/>
</dbReference>
<keyword evidence="8" id="KW-1185">Reference proteome</keyword>
<dbReference type="GO" id="GO:0000981">
    <property type="term" value="F:DNA-binding transcription factor activity, RNA polymerase II-specific"/>
    <property type="evidence" value="ECO:0007669"/>
    <property type="project" value="TreeGrafter"/>
</dbReference>
<feature type="domain" description="HTH myb-type" evidence="6">
    <location>
        <begin position="43"/>
        <end position="91"/>
    </location>
</feature>
<evidence type="ECO:0000256" key="3">
    <source>
        <dbReference type="SAM" id="MobiDB-lite"/>
    </source>
</evidence>
<dbReference type="PANTHER" id="PTHR45614:SF25">
    <property type="entry name" value="MYB PROTEIN"/>
    <property type="match status" value="1"/>
</dbReference>
<evidence type="ECO:0000313" key="7">
    <source>
        <dbReference type="EMBL" id="PWA33309.1"/>
    </source>
</evidence>
<name>A0A2U1KAP9_ARTAN</name>
<proteinExistence type="predicted"/>
<feature type="region of interest" description="Disordered" evidence="3">
    <location>
        <begin position="130"/>
        <end position="203"/>
    </location>
</feature>
<dbReference type="InterPro" id="IPR050560">
    <property type="entry name" value="MYB_TF"/>
</dbReference>
<feature type="domain" description="Myb-like" evidence="4">
    <location>
        <begin position="44"/>
        <end position="87"/>
    </location>
</feature>
<protein>
    <submittedName>
        <fullName evidence="7">Transcription factor MYB44-like protein</fullName>
    </submittedName>
</protein>
<dbReference type="PROSITE" id="PS51293">
    <property type="entry name" value="SANT"/>
    <property type="match status" value="1"/>
</dbReference>
<evidence type="ECO:0000256" key="1">
    <source>
        <dbReference type="ARBA" id="ARBA00004123"/>
    </source>
</evidence>
<keyword evidence="2" id="KW-0539">Nucleus</keyword>
<dbReference type="Proteomes" id="UP000245207">
    <property type="component" value="Unassembled WGS sequence"/>
</dbReference>
<accession>A0A2U1KAP9</accession>
<evidence type="ECO:0000259" key="4">
    <source>
        <dbReference type="PROSITE" id="PS50090"/>
    </source>
</evidence>
<dbReference type="InterPro" id="IPR001005">
    <property type="entry name" value="SANT/Myb"/>
</dbReference>
<organism evidence="7 8">
    <name type="scientific">Artemisia annua</name>
    <name type="common">Sweet wormwood</name>
    <dbReference type="NCBI Taxonomy" id="35608"/>
    <lineage>
        <taxon>Eukaryota</taxon>
        <taxon>Viridiplantae</taxon>
        <taxon>Streptophyta</taxon>
        <taxon>Embryophyta</taxon>
        <taxon>Tracheophyta</taxon>
        <taxon>Spermatophyta</taxon>
        <taxon>Magnoliopsida</taxon>
        <taxon>eudicotyledons</taxon>
        <taxon>Gunneridae</taxon>
        <taxon>Pentapetalae</taxon>
        <taxon>asterids</taxon>
        <taxon>campanulids</taxon>
        <taxon>Asterales</taxon>
        <taxon>Asteraceae</taxon>
        <taxon>Asteroideae</taxon>
        <taxon>Anthemideae</taxon>
        <taxon>Artemisiinae</taxon>
        <taxon>Artemisia</taxon>
    </lineage>
</organism>
<feature type="domain" description="SANT" evidence="5">
    <location>
        <begin position="40"/>
        <end position="91"/>
    </location>
</feature>
<dbReference type="PROSITE" id="PS50090">
    <property type="entry name" value="MYB_LIKE"/>
    <property type="match status" value="1"/>
</dbReference>
<feature type="compositionally biased region" description="Basic and acidic residues" evidence="3">
    <location>
        <begin position="131"/>
        <end position="153"/>
    </location>
</feature>
<evidence type="ECO:0000259" key="5">
    <source>
        <dbReference type="PROSITE" id="PS51293"/>
    </source>
</evidence>
<dbReference type="InterPro" id="IPR017884">
    <property type="entry name" value="SANT_dom"/>
</dbReference>
<dbReference type="AlphaFoldDB" id="A0A2U1KAP9"/>
<dbReference type="OrthoDB" id="2143914at2759"/>
<dbReference type="STRING" id="35608.A0A2U1KAP9"/>
<reference evidence="7 8" key="1">
    <citation type="journal article" date="2018" name="Mol. Plant">
        <title>The genome of Artemisia annua provides insight into the evolution of Asteraceae family and artemisinin biosynthesis.</title>
        <authorList>
            <person name="Shen Q."/>
            <person name="Zhang L."/>
            <person name="Liao Z."/>
            <person name="Wang S."/>
            <person name="Yan T."/>
            <person name="Shi P."/>
            <person name="Liu M."/>
            <person name="Fu X."/>
            <person name="Pan Q."/>
            <person name="Wang Y."/>
            <person name="Lv Z."/>
            <person name="Lu X."/>
            <person name="Zhang F."/>
            <person name="Jiang W."/>
            <person name="Ma Y."/>
            <person name="Chen M."/>
            <person name="Hao X."/>
            <person name="Li L."/>
            <person name="Tang Y."/>
            <person name="Lv G."/>
            <person name="Zhou Y."/>
            <person name="Sun X."/>
            <person name="Brodelius P.E."/>
            <person name="Rose J.K.C."/>
            <person name="Tang K."/>
        </authorList>
    </citation>
    <scope>NUCLEOTIDE SEQUENCE [LARGE SCALE GENOMIC DNA]</scope>
    <source>
        <strain evidence="8">cv. Huhao1</strain>
        <tissue evidence="7">Leaf</tissue>
    </source>
</reference>
<comment type="caution">
    <text evidence="7">The sequence shown here is derived from an EMBL/GenBank/DDBJ whole genome shotgun (WGS) entry which is preliminary data.</text>
</comment>
<comment type="subcellular location">
    <subcellularLocation>
        <location evidence="1">Nucleus</location>
    </subcellularLocation>
</comment>
<evidence type="ECO:0000259" key="6">
    <source>
        <dbReference type="PROSITE" id="PS51294"/>
    </source>
</evidence>
<dbReference type="GO" id="GO:0005634">
    <property type="term" value="C:nucleus"/>
    <property type="evidence" value="ECO:0007669"/>
    <property type="project" value="UniProtKB-SubCell"/>
</dbReference>
<dbReference type="Pfam" id="PF00249">
    <property type="entry name" value="Myb_DNA-binding"/>
    <property type="match status" value="1"/>
</dbReference>
<dbReference type="InterPro" id="IPR009057">
    <property type="entry name" value="Homeodomain-like_sf"/>
</dbReference>